<dbReference type="EMBL" id="JBEPME010000004">
    <property type="protein sequence ID" value="MET3657883.1"/>
    <property type="molecule type" value="Genomic_DNA"/>
</dbReference>
<gene>
    <name evidence="1" type="ORF">ABIC55_002980</name>
</gene>
<accession>A0ABV2K9W8</accession>
<comment type="caution">
    <text evidence="1">The sequence shown here is derived from an EMBL/GenBank/DDBJ whole genome shotgun (WGS) entry which is preliminary data.</text>
</comment>
<keyword evidence="2" id="KW-1185">Reference proteome</keyword>
<proteinExistence type="predicted"/>
<sequence length="58" mass="6897">MKKSLSKYCGECQKDFVPGEIVYFTWLENHSFCGNCKRKLVLINDWETRQIPKRGEEI</sequence>
<organism evidence="1 2">
    <name type="scientific">Sporosarcina psychrophila</name>
    <name type="common">Bacillus psychrophilus</name>
    <dbReference type="NCBI Taxonomy" id="1476"/>
    <lineage>
        <taxon>Bacteria</taxon>
        <taxon>Bacillati</taxon>
        <taxon>Bacillota</taxon>
        <taxon>Bacilli</taxon>
        <taxon>Bacillales</taxon>
        <taxon>Caryophanaceae</taxon>
        <taxon>Sporosarcina</taxon>
    </lineage>
</organism>
<reference evidence="1 2" key="1">
    <citation type="submission" date="2024-06" db="EMBL/GenBank/DDBJ databases">
        <title>Sorghum-associated microbial communities from plants grown in Nebraska, USA.</title>
        <authorList>
            <person name="Schachtman D."/>
        </authorList>
    </citation>
    <scope>NUCLEOTIDE SEQUENCE [LARGE SCALE GENOMIC DNA]</scope>
    <source>
        <strain evidence="1 2">1288</strain>
    </source>
</reference>
<name>A0ABV2K9W8_SPOPS</name>
<dbReference type="Proteomes" id="UP001549104">
    <property type="component" value="Unassembled WGS sequence"/>
</dbReference>
<evidence type="ECO:0000313" key="1">
    <source>
        <dbReference type="EMBL" id="MET3657883.1"/>
    </source>
</evidence>
<dbReference type="RefSeq" id="WP_354313623.1">
    <property type="nucleotide sequence ID" value="NZ_JBEPME010000004.1"/>
</dbReference>
<evidence type="ECO:0000313" key="2">
    <source>
        <dbReference type="Proteomes" id="UP001549104"/>
    </source>
</evidence>
<protein>
    <submittedName>
        <fullName evidence="1">Uncharacterized protein</fullName>
    </submittedName>
</protein>